<evidence type="ECO:0000313" key="4">
    <source>
        <dbReference type="Proteomes" id="UP000020202"/>
    </source>
</evidence>
<comment type="caution">
    <text evidence="2">The sequence shown here is derived from an EMBL/GenBank/DDBJ whole genome shotgun (WGS) entry which is preliminary data.</text>
</comment>
<keyword evidence="1" id="KW-0472">Membrane</keyword>
<organism evidence="2 4">
    <name type="scientific">Klebsiella michiganensis</name>
    <dbReference type="NCBI Taxonomy" id="1134687"/>
    <lineage>
        <taxon>Bacteria</taxon>
        <taxon>Pseudomonadati</taxon>
        <taxon>Pseudomonadota</taxon>
        <taxon>Gammaproteobacteria</taxon>
        <taxon>Enterobacterales</taxon>
        <taxon>Enterobacteriaceae</taxon>
        <taxon>Klebsiella/Raoultella group</taxon>
        <taxon>Klebsiella</taxon>
    </lineage>
</organism>
<keyword evidence="1" id="KW-0812">Transmembrane</keyword>
<reference evidence="3 5" key="2">
    <citation type="submission" date="2015-06" db="EMBL/GenBank/DDBJ databases">
        <title>The Genome Sequence of None.</title>
        <authorList>
            <consortium name="The Broad Institute Genomics Platform"/>
            <consortium name="The Broad Institute Genome Sequencing Center for Infectious Disease"/>
            <person name="Earl A.M."/>
            <person name="Onderdonk A.B."/>
            <person name="Kirby J."/>
            <person name="Ferraro M.J."/>
            <person name="Huang S."/>
            <person name="Spencer M."/>
            <person name="Fodor A."/>
            <person name="Hooper D."/>
            <person name="Dekker J."/>
            <person name="O'Brien T."/>
            <person name="Quan V."/>
            <person name="Gombosev A."/>
            <person name="Delaney M."/>
            <person name="DuBois A."/>
            <person name="Ernst C."/>
            <person name="Kim D.S."/>
            <person name="Rossman W."/>
            <person name="Gohs F."/>
            <person name="Petruso H."/>
            <person name="Nozar T."/>
            <person name="Mougeot F."/>
            <person name="Manson-McGuire A."/>
            <person name="Young S."/>
            <person name="Abouelleil A."/>
            <person name="Cao P."/>
            <person name="Chapman S.B."/>
            <person name="Griggs A."/>
            <person name="Priest M."/>
            <person name="Shea T."/>
            <person name="Wortman I."/>
            <person name="Wortman J.R."/>
            <person name="Nusbaum C."/>
            <person name="Birren B."/>
        </authorList>
    </citation>
    <scope>NUCLEOTIDE SEQUENCE [LARGE SCALE GENOMIC DNA]</scope>
    <source>
        <strain evidence="3 5">MGH87</strain>
    </source>
</reference>
<gene>
    <name evidence="2" type="ORF">L373_05804</name>
    <name evidence="3" type="ORF">SK91_05881</name>
</gene>
<accession>A0A0J2GRD1</accession>
<dbReference type="RefSeq" id="WP_032744069.1">
    <property type="nucleotide sequence ID" value="NZ_CP151769.1"/>
</dbReference>
<dbReference type="Proteomes" id="UP000020202">
    <property type="component" value="Unassembled WGS sequence"/>
</dbReference>
<dbReference type="EMBL" id="JCNZ01000020">
    <property type="protein sequence ID" value="EWF80036.1"/>
    <property type="molecule type" value="Genomic_DNA"/>
</dbReference>
<evidence type="ECO:0000256" key="1">
    <source>
        <dbReference type="SAM" id="Phobius"/>
    </source>
</evidence>
<reference evidence="2 4" key="1">
    <citation type="submission" date="2014-01" db="EMBL/GenBank/DDBJ databases">
        <title>The Genome Sequence of Klebsiella oxytoca MGH 27.</title>
        <authorList>
            <consortium name="The Broad Institute Genomics Platform"/>
            <consortium name="The Broad Institute Genome Sequencing Center for Infectious Disease"/>
            <person name="Murphy C."/>
            <person name="Cosimi L."/>
            <person name="Cerqueira G."/>
            <person name="Feldgarden M."/>
            <person name="Earl A."/>
            <person name="Hung D."/>
            <person name="Onderdonk A.B."/>
            <person name="Ferraro M.J."/>
            <person name="Hooper D."/>
            <person name="Dekker J."/>
            <person name="O'Brien T."/>
            <person name="Huang S."/>
            <person name="Quan V."/>
            <person name="Ernst C."/>
            <person name="Delaney M."/>
            <person name="DuBois A."/>
            <person name="Kim D.S."/>
            <person name="Young S.K."/>
            <person name="Zeng Q."/>
            <person name="Gargeya S."/>
            <person name="Fitzgerald M."/>
            <person name="Abouelleil A."/>
            <person name="Alvarado L."/>
            <person name="Berlin A.M."/>
            <person name="Chapman S.B."/>
            <person name="Gainer-Dewar J."/>
            <person name="Goldberg J."/>
            <person name="Gnerre S."/>
            <person name="Griggs A."/>
            <person name="Gujja S."/>
            <person name="Hansen M."/>
            <person name="Howarth C."/>
            <person name="Imamovic A."/>
            <person name="Ireland A."/>
            <person name="Larimer J."/>
            <person name="McCowan C."/>
            <person name="Murphy C."/>
            <person name="Pearson M."/>
            <person name="Poon T.W."/>
            <person name="Priest M."/>
            <person name="Roberts A."/>
            <person name="Saif S."/>
            <person name="Shea T."/>
            <person name="Sykes S."/>
            <person name="Wortman J."/>
            <person name="Nusbaum C."/>
            <person name="Birren B."/>
        </authorList>
    </citation>
    <scope>NUCLEOTIDE SEQUENCE [LARGE SCALE GENOMIC DNA]</scope>
    <source>
        <strain evidence="2 4">MGH 27</strain>
    </source>
</reference>
<keyword evidence="5" id="KW-1185">Reference proteome</keyword>
<name>A0A0J2GRD1_9ENTR</name>
<proteinExistence type="predicted"/>
<evidence type="ECO:0000313" key="5">
    <source>
        <dbReference type="Proteomes" id="UP000036305"/>
    </source>
</evidence>
<dbReference type="Proteomes" id="UP000036305">
    <property type="component" value="Unassembled WGS sequence"/>
</dbReference>
<protein>
    <submittedName>
        <fullName evidence="2">Uncharacterized protein</fullName>
    </submittedName>
</protein>
<keyword evidence="1" id="KW-1133">Transmembrane helix</keyword>
<evidence type="ECO:0000313" key="3">
    <source>
        <dbReference type="EMBL" id="KLY25290.1"/>
    </source>
</evidence>
<dbReference type="AlphaFoldDB" id="A0A0J2GRD1"/>
<evidence type="ECO:0000313" key="2">
    <source>
        <dbReference type="EMBL" id="EWF80036.1"/>
    </source>
</evidence>
<sequence>MKESKSYGLVIVFVGVFVVFLISIMSYSLWRDKQINAFLATNRAWGIQCDRSSQAAWVIRNGERTALEMNNMTLYCHGFRFEGRTDPETKTVSLDKYIVYQHISRQPN</sequence>
<feature type="transmembrane region" description="Helical" evidence="1">
    <location>
        <begin position="6"/>
        <end position="30"/>
    </location>
</feature>
<dbReference type="EMBL" id="LEUS01000031">
    <property type="protein sequence ID" value="KLY25290.1"/>
    <property type="molecule type" value="Genomic_DNA"/>
</dbReference>